<name>A0A8K0UJM9_9AGAR</name>
<evidence type="ECO:0000256" key="2">
    <source>
        <dbReference type="SAM" id="MobiDB-lite"/>
    </source>
</evidence>
<evidence type="ECO:0000313" key="4">
    <source>
        <dbReference type="Proteomes" id="UP000813824"/>
    </source>
</evidence>
<dbReference type="OrthoDB" id="2123378at2759"/>
<reference evidence="3" key="1">
    <citation type="journal article" date="2021" name="New Phytol.">
        <title>Evolutionary innovations through gain and loss of genes in the ectomycorrhizal Boletales.</title>
        <authorList>
            <person name="Wu G."/>
            <person name="Miyauchi S."/>
            <person name="Morin E."/>
            <person name="Kuo A."/>
            <person name="Drula E."/>
            <person name="Varga T."/>
            <person name="Kohler A."/>
            <person name="Feng B."/>
            <person name="Cao Y."/>
            <person name="Lipzen A."/>
            <person name="Daum C."/>
            <person name="Hundley H."/>
            <person name="Pangilinan J."/>
            <person name="Johnson J."/>
            <person name="Barry K."/>
            <person name="LaButti K."/>
            <person name="Ng V."/>
            <person name="Ahrendt S."/>
            <person name="Min B."/>
            <person name="Choi I.G."/>
            <person name="Park H."/>
            <person name="Plett J.M."/>
            <person name="Magnuson J."/>
            <person name="Spatafora J.W."/>
            <person name="Nagy L.G."/>
            <person name="Henrissat B."/>
            <person name="Grigoriev I.V."/>
            <person name="Yang Z.L."/>
            <person name="Xu J."/>
            <person name="Martin F.M."/>
        </authorList>
    </citation>
    <scope>NUCLEOTIDE SEQUENCE</scope>
    <source>
        <strain evidence="3">KKN 215</strain>
    </source>
</reference>
<keyword evidence="1" id="KW-0175">Coiled coil</keyword>
<accession>A0A8K0UJM9</accession>
<dbReference type="AlphaFoldDB" id="A0A8K0UJM9"/>
<dbReference type="EMBL" id="JAEVFJ010000028">
    <property type="protein sequence ID" value="KAH8093724.1"/>
    <property type="molecule type" value="Genomic_DNA"/>
</dbReference>
<organism evidence="3 4">
    <name type="scientific">Cristinia sonorae</name>
    <dbReference type="NCBI Taxonomy" id="1940300"/>
    <lineage>
        <taxon>Eukaryota</taxon>
        <taxon>Fungi</taxon>
        <taxon>Dikarya</taxon>
        <taxon>Basidiomycota</taxon>
        <taxon>Agaricomycotina</taxon>
        <taxon>Agaricomycetes</taxon>
        <taxon>Agaricomycetidae</taxon>
        <taxon>Agaricales</taxon>
        <taxon>Pleurotineae</taxon>
        <taxon>Stephanosporaceae</taxon>
        <taxon>Cristinia</taxon>
    </lineage>
</organism>
<comment type="caution">
    <text evidence="3">The sequence shown here is derived from an EMBL/GenBank/DDBJ whole genome shotgun (WGS) entry which is preliminary data.</text>
</comment>
<feature type="compositionally biased region" description="Low complexity" evidence="2">
    <location>
        <begin position="56"/>
        <end position="69"/>
    </location>
</feature>
<gene>
    <name evidence="3" type="ORF">BXZ70DRAFT_948936</name>
</gene>
<evidence type="ECO:0000256" key="1">
    <source>
        <dbReference type="SAM" id="Coils"/>
    </source>
</evidence>
<evidence type="ECO:0000313" key="3">
    <source>
        <dbReference type="EMBL" id="KAH8093724.1"/>
    </source>
</evidence>
<feature type="coiled-coil region" evidence="1">
    <location>
        <begin position="113"/>
        <end position="190"/>
    </location>
</feature>
<feature type="region of interest" description="Disordered" evidence="2">
    <location>
        <begin position="29"/>
        <end position="84"/>
    </location>
</feature>
<protein>
    <submittedName>
        <fullName evidence="3">Uncharacterized protein</fullName>
    </submittedName>
</protein>
<dbReference type="Proteomes" id="UP000813824">
    <property type="component" value="Unassembled WGS sequence"/>
</dbReference>
<sequence>MPNLRLKLLTFFRVQLDKHHCACRDTMDMDSMPPPPPPKDSYHFGYHTMSSRDKPLPNQGSSSSFSSHGIPPPPPVKATQSHMVSTVPLYPYPRRRNVSEPAEAHEYIDTLQEEAQRQARLKLEREIARLQEAAEEEQRRKALEAELHYASRVRRQREAQEREEEEEKRLELETRRRIEKEKRIAEAKKLQEWRIEQAKRAEELAVSKVETRKRREEERRKRILSSSSSRPNNVDVVAGWVTLQAGDSLMSKRRYCSIREQGVRFFKDASASQFLESIEAVDIAKVSDNEDEIYGLETLQYAFGIQTRDGKTSIIIPEVSHQTEDFISAVIQVAGL</sequence>
<proteinExistence type="predicted"/>
<keyword evidence="4" id="KW-1185">Reference proteome</keyword>